<proteinExistence type="predicted"/>
<feature type="signal peptide" evidence="1">
    <location>
        <begin position="1"/>
        <end position="23"/>
    </location>
</feature>
<gene>
    <name evidence="2" type="ORF">BN1044_02915</name>
</gene>
<protein>
    <recommendedName>
        <fullName evidence="4">Lipoprotein</fullName>
    </recommendedName>
</protein>
<name>A0A1C6Z2N0_HAFAL</name>
<dbReference type="EMBL" id="FMIQ01000055">
    <property type="protein sequence ID" value="SCM53422.1"/>
    <property type="molecule type" value="Genomic_DNA"/>
</dbReference>
<dbReference type="OrthoDB" id="6505716at2"/>
<dbReference type="AlphaFoldDB" id="A0A1C6Z2N0"/>
<keyword evidence="1" id="KW-0732">Signal</keyword>
<evidence type="ECO:0000256" key="1">
    <source>
        <dbReference type="SAM" id="SignalP"/>
    </source>
</evidence>
<evidence type="ECO:0008006" key="4">
    <source>
        <dbReference type="Google" id="ProtNLM"/>
    </source>
</evidence>
<feature type="chain" id="PRO_5008751856" description="Lipoprotein" evidence="1">
    <location>
        <begin position="24"/>
        <end position="163"/>
    </location>
</feature>
<dbReference type="Proteomes" id="UP000094844">
    <property type="component" value="Unassembled WGS sequence"/>
</dbReference>
<evidence type="ECO:0000313" key="2">
    <source>
        <dbReference type="EMBL" id="SCM53422.1"/>
    </source>
</evidence>
<dbReference type="RefSeq" id="WP_072309319.1">
    <property type="nucleotide sequence ID" value="NZ_FMIQ01000055.1"/>
</dbReference>
<dbReference type="PROSITE" id="PS51257">
    <property type="entry name" value="PROKAR_LIPOPROTEIN"/>
    <property type="match status" value="1"/>
</dbReference>
<organism evidence="2 3">
    <name type="scientific">Hafnia alvei</name>
    <dbReference type="NCBI Taxonomy" id="569"/>
    <lineage>
        <taxon>Bacteria</taxon>
        <taxon>Pseudomonadati</taxon>
        <taxon>Pseudomonadota</taxon>
        <taxon>Gammaproteobacteria</taxon>
        <taxon>Enterobacterales</taxon>
        <taxon>Hafniaceae</taxon>
        <taxon>Hafnia</taxon>
    </lineage>
</organism>
<reference evidence="2 3" key="1">
    <citation type="submission" date="2016-09" db="EMBL/GenBank/DDBJ databases">
        <authorList>
            <person name="Capua I."/>
            <person name="De Benedictis P."/>
            <person name="Joannis T."/>
            <person name="Lombin L.H."/>
            <person name="Cattoli G."/>
        </authorList>
    </citation>
    <scope>NUCLEOTIDE SEQUENCE [LARGE SCALE GENOMIC DNA]</scope>
    <source>
        <strain evidence="2 3">GB001</strain>
    </source>
</reference>
<sequence>MNGNIRLLTLMATVMLFAGCANSQHDALQKASTTTSANTSETETTSECPDFSGTYKVEGGKSRFYVEKTTSSTYLFTIETPYDPPITQSASVKRSNKEQSTFCTLDIDGFGTISPWEKGSIYHITFDSRDFEKVINTDYILKLKNLRPVQYGVDFGVYGLTKK</sequence>
<evidence type="ECO:0000313" key="3">
    <source>
        <dbReference type="Proteomes" id="UP000094844"/>
    </source>
</evidence>
<accession>A0A1C6Z2N0</accession>